<dbReference type="EMBL" id="JBJKFK010002406">
    <property type="protein sequence ID" value="KAL3311156.1"/>
    <property type="molecule type" value="Genomic_DNA"/>
</dbReference>
<dbReference type="PANTHER" id="PTHR24088:SF0">
    <property type="entry name" value="SMALL RIBOSOMAL SUBUNIT PROTEIN US17M"/>
    <property type="match status" value="1"/>
</dbReference>
<gene>
    <name evidence="1" type="primary">MRPS17</name>
    <name evidence="1" type="ORF">Ciccas_010268</name>
</gene>
<dbReference type="InterPro" id="IPR039193">
    <property type="entry name" value="Ribosomal_uS17m_metazoa"/>
</dbReference>
<dbReference type="SUPFAM" id="SSF50249">
    <property type="entry name" value="Nucleic acid-binding proteins"/>
    <property type="match status" value="1"/>
</dbReference>
<accession>A0ABD2PXH6</accession>
<proteinExistence type="predicted"/>
<protein>
    <submittedName>
        <fullName evidence="1">37S ribosomal protein S17 mitochondrial</fullName>
    </submittedName>
</protein>
<keyword evidence="1" id="KW-0687">Ribonucleoprotein</keyword>
<reference evidence="1 2" key="1">
    <citation type="submission" date="2024-11" db="EMBL/GenBank/DDBJ databases">
        <title>Adaptive evolution of stress response genes in parasites aligns with host niche diversity.</title>
        <authorList>
            <person name="Hahn C."/>
            <person name="Resl P."/>
        </authorList>
    </citation>
    <scope>NUCLEOTIDE SEQUENCE [LARGE SCALE GENOMIC DNA]</scope>
    <source>
        <strain evidence="1">EGGRZ-B1_66</strain>
        <tissue evidence="1">Body</tissue>
    </source>
</reference>
<keyword evidence="2" id="KW-1185">Reference proteome</keyword>
<dbReference type="GO" id="GO:0005840">
    <property type="term" value="C:ribosome"/>
    <property type="evidence" value="ECO:0007669"/>
    <property type="project" value="UniProtKB-KW"/>
</dbReference>
<dbReference type="AlphaFoldDB" id="A0ABD2PXH6"/>
<dbReference type="PANTHER" id="PTHR24088">
    <property type="entry name" value="28S RIBOSOMAL PROTEIN S17, MITOCHONDRIAL"/>
    <property type="match status" value="1"/>
</dbReference>
<dbReference type="Proteomes" id="UP001626550">
    <property type="component" value="Unassembled WGS sequence"/>
</dbReference>
<name>A0ABD2PXH6_9PLAT</name>
<dbReference type="Gene3D" id="2.40.50.140">
    <property type="entry name" value="Nucleic acid-binding proteins"/>
    <property type="match status" value="1"/>
</dbReference>
<sequence length="166" mass="18934">MVRYVRHKSERIINNTKPYIQKYFPYQKPEFVGVSPPNANLSGRMPKTPFNLAIGEVVPFGQNLHGDNEDIVKVRMQKLVLNSFLLKYFYQSGTFWAHRQGLDLKIGDIVLLKKTPKPIAFNTLFKVQKLIYSIGQMVDPVTGLPCEGEHFPTDTLAKLLHTTSKS</sequence>
<organism evidence="1 2">
    <name type="scientific">Cichlidogyrus casuarinus</name>
    <dbReference type="NCBI Taxonomy" id="1844966"/>
    <lineage>
        <taxon>Eukaryota</taxon>
        <taxon>Metazoa</taxon>
        <taxon>Spiralia</taxon>
        <taxon>Lophotrochozoa</taxon>
        <taxon>Platyhelminthes</taxon>
        <taxon>Monogenea</taxon>
        <taxon>Monopisthocotylea</taxon>
        <taxon>Dactylogyridea</taxon>
        <taxon>Ancyrocephalidae</taxon>
        <taxon>Cichlidogyrus</taxon>
    </lineage>
</organism>
<comment type="caution">
    <text evidence="1">The sequence shown here is derived from an EMBL/GenBank/DDBJ whole genome shotgun (WGS) entry which is preliminary data.</text>
</comment>
<dbReference type="InterPro" id="IPR012340">
    <property type="entry name" value="NA-bd_OB-fold"/>
</dbReference>
<keyword evidence="1" id="KW-0689">Ribosomal protein</keyword>
<evidence type="ECO:0000313" key="2">
    <source>
        <dbReference type="Proteomes" id="UP001626550"/>
    </source>
</evidence>
<evidence type="ECO:0000313" key="1">
    <source>
        <dbReference type="EMBL" id="KAL3311156.1"/>
    </source>
</evidence>